<evidence type="ECO:0000313" key="10">
    <source>
        <dbReference type="EMBL" id="KAH3894173.1"/>
    </source>
</evidence>
<dbReference type="Gene3D" id="3.90.70.10">
    <property type="entry name" value="Cysteine proteinases"/>
    <property type="match status" value="1"/>
</dbReference>
<keyword evidence="6" id="KW-0788">Thiol protease</keyword>
<dbReference type="PROSITE" id="PS00973">
    <property type="entry name" value="USP_2"/>
    <property type="match status" value="1"/>
</dbReference>
<dbReference type="SUPFAM" id="SSF57850">
    <property type="entry name" value="RING/U-box"/>
    <property type="match status" value="1"/>
</dbReference>
<feature type="domain" description="UBP-type" evidence="9">
    <location>
        <begin position="1"/>
        <end position="87"/>
    </location>
</feature>
<evidence type="ECO:0000256" key="3">
    <source>
        <dbReference type="ARBA" id="ARBA00022771"/>
    </source>
</evidence>
<feature type="domain" description="USP" evidence="8">
    <location>
        <begin position="188"/>
        <end position="595"/>
    </location>
</feature>
<comment type="similarity">
    <text evidence="6">Belongs to the peptidase C19 family.</text>
</comment>
<evidence type="ECO:0000256" key="6">
    <source>
        <dbReference type="RuleBase" id="RU366025"/>
    </source>
</evidence>
<dbReference type="GO" id="GO:0016579">
    <property type="term" value="P:protein deubiquitination"/>
    <property type="evidence" value="ECO:0007669"/>
    <property type="project" value="InterPro"/>
</dbReference>
<name>A0A9D4NGG6_DREPO</name>
<evidence type="ECO:0000313" key="11">
    <source>
        <dbReference type="Proteomes" id="UP000828390"/>
    </source>
</evidence>
<evidence type="ECO:0000256" key="2">
    <source>
        <dbReference type="ARBA" id="ARBA00022723"/>
    </source>
</evidence>
<dbReference type="Proteomes" id="UP000828390">
    <property type="component" value="Unassembled WGS sequence"/>
</dbReference>
<feature type="region of interest" description="Disordered" evidence="7">
    <location>
        <begin position="783"/>
        <end position="802"/>
    </location>
</feature>
<dbReference type="InterPro" id="IPR038765">
    <property type="entry name" value="Papain-like_cys_pep_sf"/>
</dbReference>
<dbReference type="InterPro" id="IPR001607">
    <property type="entry name" value="Znf_UBP"/>
</dbReference>
<dbReference type="Gene3D" id="3.30.40.10">
    <property type="entry name" value="Zinc/RING finger domain, C3HC4 (zinc finger)"/>
    <property type="match status" value="1"/>
</dbReference>
<keyword evidence="4" id="KW-0862">Zinc</keyword>
<keyword evidence="2" id="KW-0479">Metal-binding</keyword>
<feature type="compositionally biased region" description="Polar residues" evidence="7">
    <location>
        <begin position="238"/>
        <end position="249"/>
    </location>
</feature>
<proteinExistence type="inferred from homology"/>
<dbReference type="Pfam" id="PF02148">
    <property type="entry name" value="zf-UBP"/>
    <property type="match status" value="1"/>
</dbReference>
<keyword evidence="3 5" id="KW-0863">Zinc-finger</keyword>
<feature type="compositionally biased region" description="Polar residues" evidence="7">
    <location>
        <begin position="732"/>
        <end position="750"/>
    </location>
</feature>
<dbReference type="SMART" id="SM00290">
    <property type="entry name" value="ZnF_UBP"/>
    <property type="match status" value="1"/>
</dbReference>
<dbReference type="AlphaFoldDB" id="A0A9D4NGG6"/>
<reference evidence="10" key="2">
    <citation type="submission" date="2020-11" db="EMBL/GenBank/DDBJ databases">
        <authorList>
            <person name="McCartney M.A."/>
            <person name="Auch B."/>
            <person name="Kono T."/>
            <person name="Mallez S."/>
            <person name="Becker A."/>
            <person name="Gohl D.M."/>
            <person name="Silverstein K.A.T."/>
            <person name="Koren S."/>
            <person name="Bechman K.B."/>
            <person name="Herman A."/>
            <person name="Abrahante J.E."/>
            <person name="Garbe J."/>
        </authorList>
    </citation>
    <scope>NUCLEOTIDE SEQUENCE</scope>
    <source>
        <strain evidence="10">Duluth1</strain>
        <tissue evidence="10">Whole animal</tissue>
    </source>
</reference>
<sequence>MVEPMTNKREKWLCYICQTTESVWACLSCPVVACGRFNEKHALHHYQESQHPISIEVNDKYVYCYACDDYVLNDNAAGDIRLIRTALGAIATQKFTHISVRGQRLLRSYSHSGVVERETTDEVDKNATADWHYRRQLLAHVWLAWRSWVQQHKSARQVTPGVTPGRSEMRASMPSSLLLKRSIIPGVTGLRNLGNTCYMNSVLQVLSHIESFRDFFLKMNYSFDASLDGSPNVKQAVPESSTAALTGSERSMRSRGLERVSTIDCYQHLMSVKTPTPPRKKAAGGLNGGSAQSSSLPQYLICDVESPGSKGTNVSLCGELHGLLRVLWSGRWAQVSPHAFLQAVWQAIPMFKGYAQHDAQEFLCELLDKIQRDLDSSPGSSRETKVLTDLFQGQLVSKVTCQACQNVTRTCEPYMDLSLEFPDRYQITKQNSRVAEDICHITEMLAKFTEEELLEGSIYACEKCNQNRSSCEGRVYTEAKKQLLIDKLPPVLRLHLKRFRWSGRIHREKISTHVASDEVLDLGPFLSSRTGAGDLYQLFGVIIHHGKGFGSGHYTAYAWNHEAESWVNCNDSRMVLSSLEEVLTAQAYIFFYRCLAQSPCTPRKPPCLLSTSCSVSSMSSLKSVDTVIISESQDSQSSPSAMKSVSQSSTLSQNHPYLLGLLRRNTTSPMSGSLSSSPDMPSMFSAATLKYSLKTDGTELLLANSPNCDISMPSDTSVHFIDREVSFNFRNSPNASAQDSNISASVSSPVTRGRKRRSSLQGSSPIPDVKKCKTPHLPTDAFYGTPIEMSKNSSESKAGLRRSKRLNMNKYSMEKFEALLTKIQNHEAKIKGENKHVKRRKSSFW</sequence>
<evidence type="ECO:0000259" key="9">
    <source>
        <dbReference type="PROSITE" id="PS50271"/>
    </source>
</evidence>
<dbReference type="InterPro" id="IPR050185">
    <property type="entry name" value="Ub_carboxyl-term_hydrolase"/>
</dbReference>
<accession>A0A9D4NGG6</accession>
<dbReference type="GO" id="GO:0006508">
    <property type="term" value="P:proteolysis"/>
    <property type="evidence" value="ECO:0007669"/>
    <property type="project" value="UniProtKB-KW"/>
</dbReference>
<protein>
    <recommendedName>
        <fullName evidence="6">Ubiquitin carboxyl-terminal hydrolase</fullName>
        <ecNumber evidence="6">3.4.19.12</ecNumber>
    </recommendedName>
</protein>
<dbReference type="Pfam" id="PF00443">
    <property type="entry name" value="UCH"/>
    <property type="match status" value="1"/>
</dbReference>
<keyword evidence="11" id="KW-1185">Reference proteome</keyword>
<feature type="region of interest" description="Disordered" evidence="7">
    <location>
        <begin position="732"/>
        <end position="775"/>
    </location>
</feature>
<evidence type="ECO:0000259" key="8">
    <source>
        <dbReference type="PROSITE" id="PS50235"/>
    </source>
</evidence>
<evidence type="ECO:0000256" key="7">
    <source>
        <dbReference type="SAM" id="MobiDB-lite"/>
    </source>
</evidence>
<dbReference type="GO" id="GO:0004843">
    <property type="term" value="F:cysteine-type deubiquitinase activity"/>
    <property type="evidence" value="ECO:0007669"/>
    <property type="project" value="UniProtKB-UniRule"/>
</dbReference>
<dbReference type="PANTHER" id="PTHR21646:SF5">
    <property type="entry name" value="UBIQUITIN CARBOXYL-TERMINAL HYDROLASE-RELATED"/>
    <property type="match status" value="1"/>
</dbReference>
<dbReference type="PROSITE" id="PS50235">
    <property type="entry name" value="USP_3"/>
    <property type="match status" value="1"/>
</dbReference>
<dbReference type="InterPro" id="IPR018200">
    <property type="entry name" value="USP_CS"/>
</dbReference>
<feature type="compositionally biased region" description="Low complexity" evidence="7">
    <location>
        <begin position="631"/>
        <end position="644"/>
    </location>
</feature>
<evidence type="ECO:0000256" key="1">
    <source>
        <dbReference type="ARBA" id="ARBA00000707"/>
    </source>
</evidence>
<comment type="catalytic activity">
    <reaction evidence="1 6">
        <text>Thiol-dependent hydrolysis of ester, thioester, amide, peptide and isopeptide bonds formed by the C-terminal Gly of ubiquitin (a 76-residue protein attached to proteins as an intracellular targeting signal).</text>
        <dbReference type="EC" id="3.4.19.12"/>
    </reaction>
</comment>
<dbReference type="SUPFAM" id="SSF54001">
    <property type="entry name" value="Cysteine proteinases"/>
    <property type="match status" value="1"/>
</dbReference>
<dbReference type="PROSITE" id="PS00972">
    <property type="entry name" value="USP_1"/>
    <property type="match status" value="1"/>
</dbReference>
<evidence type="ECO:0000256" key="5">
    <source>
        <dbReference type="PROSITE-ProRule" id="PRU00502"/>
    </source>
</evidence>
<keyword evidence="6" id="KW-0645">Protease</keyword>
<dbReference type="PANTHER" id="PTHR21646">
    <property type="entry name" value="UBIQUITIN CARBOXYL-TERMINAL HYDROLASE"/>
    <property type="match status" value="1"/>
</dbReference>
<feature type="region of interest" description="Disordered" evidence="7">
    <location>
        <begin position="631"/>
        <end position="651"/>
    </location>
</feature>
<feature type="region of interest" description="Disordered" evidence="7">
    <location>
        <begin position="232"/>
        <end position="251"/>
    </location>
</feature>
<dbReference type="InterPro" id="IPR013083">
    <property type="entry name" value="Znf_RING/FYVE/PHD"/>
</dbReference>
<reference evidence="10" key="1">
    <citation type="journal article" date="2019" name="bioRxiv">
        <title>The Genome of the Zebra Mussel, Dreissena polymorpha: A Resource for Invasive Species Research.</title>
        <authorList>
            <person name="McCartney M.A."/>
            <person name="Auch B."/>
            <person name="Kono T."/>
            <person name="Mallez S."/>
            <person name="Zhang Y."/>
            <person name="Obille A."/>
            <person name="Becker A."/>
            <person name="Abrahante J.E."/>
            <person name="Garbe J."/>
            <person name="Badalamenti J.P."/>
            <person name="Herman A."/>
            <person name="Mangelson H."/>
            <person name="Liachko I."/>
            <person name="Sullivan S."/>
            <person name="Sone E.D."/>
            <person name="Koren S."/>
            <person name="Silverstein K.A.T."/>
            <person name="Beckman K.B."/>
            <person name="Gohl D.M."/>
        </authorList>
    </citation>
    <scope>NUCLEOTIDE SEQUENCE</scope>
    <source>
        <strain evidence="10">Duluth1</strain>
        <tissue evidence="10">Whole animal</tissue>
    </source>
</reference>
<organism evidence="10 11">
    <name type="scientific">Dreissena polymorpha</name>
    <name type="common">Zebra mussel</name>
    <name type="synonym">Mytilus polymorpha</name>
    <dbReference type="NCBI Taxonomy" id="45954"/>
    <lineage>
        <taxon>Eukaryota</taxon>
        <taxon>Metazoa</taxon>
        <taxon>Spiralia</taxon>
        <taxon>Lophotrochozoa</taxon>
        <taxon>Mollusca</taxon>
        <taxon>Bivalvia</taxon>
        <taxon>Autobranchia</taxon>
        <taxon>Heteroconchia</taxon>
        <taxon>Euheterodonta</taxon>
        <taxon>Imparidentia</taxon>
        <taxon>Neoheterodontei</taxon>
        <taxon>Myida</taxon>
        <taxon>Dreissenoidea</taxon>
        <taxon>Dreissenidae</taxon>
        <taxon>Dreissena</taxon>
    </lineage>
</organism>
<dbReference type="EC" id="3.4.19.12" evidence="6"/>
<comment type="caution">
    <text evidence="10">The sequence shown here is derived from an EMBL/GenBank/DDBJ whole genome shotgun (WGS) entry which is preliminary data.</text>
</comment>
<keyword evidence="6" id="KW-0378">Hydrolase</keyword>
<dbReference type="PROSITE" id="PS50271">
    <property type="entry name" value="ZF_UBP"/>
    <property type="match status" value="1"/>
</dbReference>
<dbReference type="EMBL" id="JAIWYP010000001">
    <property type="protein sequence ID" value="KAH3894173.1"/>
    <property type="molecule type" value="Genomic_DNA"/>
</dbReference>
<gene>
    <name evidence="10" type="ORF">DPMN_018330</name>
</gene>
<dbReference type="GO" id="GO:0008270">
    <property type="term" value="F:zinc ion binding"/>
    <property type="evidence" value="ECO:0007669"/>
    <property type="project" value="UniProtKB-KW"/>
</dbReference>
<keyword evidence="6" id="KW-0833">Ubl conjugation pathway</keyword>
<dbReference type="InterPro" id="IPR028889">
    <property type="entry name" value="USP"/>
</dbReference>
<evidence type="ECO:0000256" key="4">
    <source>
        <dbReference type="ARBA" id="ARBA00022833"/>
    </source>
</evidence>
<dbReference type="InterPro" id="IPR001394">
    <property type="entry name" value="Peptidase_C19_UCH"/>
</dbReference>